<evidence type="ECO:0000256" key="3">
    <source>
        <dbReference type="ARBA" id="ARBA00023127"/>
    </source>
</evidence>
<dbReference type="InterPro" id="IPR039361">
    <property type="entry name" value="Cyclin"/>
</dbReference>
<dbReference type="Gene3D" id="1.10.472.10">
    <property type="entry name" value="Cyclin-like"/>
    <property type="match status" value="2"/>
</dbReference>
<evidence type="ECO:0000256" key="2">
    <source>
        <dbReference type="ARBA" id="ARBA00022618"/>
    </source>
</evidence>
<evidence type="ECO:0000256" key="5">
    <source>
        <dbReference type="RuleBase" id="RU000383"/>
    </source>
</evidence>
<keyword evidence="4" id="KW-0131">Cell cycle</keyword>
<dbReference type="InterPro" id="IPR036915">
    <property type="entry name" value="Cyclin-like_sf"/>
</dbReference>
<dbReference type="GO" id="GO:0051301">
    <property type="term" value="P:cell division"/>
    <property type="evidence" value="ECO:0007669"/>
    <property type="project" value="UniProtKB-KW"/>
</dbReference>
<dbReference type="SMART" id="SM01332">
    <property type="entry name" value="Cyclin_C"/>
    <property type="match status" value="1"/>
</dbReference>
<feature type="domain" description="Cyclin C-terminal" evidence="8">
    <location>
        <begin position="195"/>
        <end position="314"/>
    </location>
</feature>
<dbReference type="FunFam" id="1.10.472.10:FF:000034">
    <property type="entry name" value="D2/4-type cyclin"/>
    <property type="match status" value="1"/>
</dbReference>
<accession>A0A1D1ZFE0</accession>
<comment type="similarity">
    <text evidence="1">Belongs to the cyclin family. Cyclin D subfamily.</text>
</comment>
<sequence length="340" mass="37923">MGSAYDRASSILLCPEDNDSILGFDEEDCRGGLPPGQQCRRRALQDGGDGPCMDLPLQSDACLGALVLRESQHLPRDDYARRLQTGALDISVRRDAIDWICKVHAYYSFGPHSAYLSVNYLDRFLSFYELPQGKAWMTQLLSVTCLSLAAKMEETEVPLSLDLQIGETKFVFEARTIQRMELLVLSTLNWRMQAVTPFSYIDYFLHIFNGCKPPQESSLSQSVELILRITRSIDFLEFWPSEVAAAAALSQFGDDTMALNRCTHVNKERVLRCYELIRDPVLMPHGPLKGITGTVSSVPQSPIGVLDVACLSSKSHDMTVGSQASPEHSSPDAKRRKLDK</sequence>
<dbReference type="CDD" id="cd20543">
    <property type="entry name" value="CYCLIN_AtCycD-like_rpt1"/>
    <property type="match status" value="1"/>
</dbReference>
<proteinExistence type="inferred from homology"/>
<keyword evidence="2" id="KW-0132">Cell division</keyword>
<dbReference type="InterPro" id="IPR048258">
    <property type="entry name" value="Cyclins_cyclin-box"/>
</dbReference>
<dbReference type="SUPFAM" id="SSF47954">
    <property type="entry name" value="Cyclin-like"/>
    <property type="match status" value="2"/>
</dbReference>
<dbReference type="Pfam" id="PF02984">
    <property type="entry name" value="Cyclin_C"/>
    <property type="match status" value="1"/>
</dbReference>
<dbReference type="InterPro" id="IPR006671">
    <property type="entry name" value="Cyclin_N"/>
</dbReference>
<evidence type="ECO:0000256" key="1">
    <source>
        <dbReference type="ARBA" id="ARBA00009065"/>
    </source>
</evidence>
<dbReference type="InterPro" id="IPR004367">
    <property type="entry name" value="Cyclin_C-dom"/>
</dbReference>
<dbReference type="AlphaFoldDB" id="A0A1D1ZFE0"/>
<feature type="compositionally biased region" description="Basic and acidic residues" evidence="6">
    <location>
        <begin position="329"/>
        <end position="340"/>
    </location>
</feature>
<keyword evidence="3 5" id="KW-0195">Cyclin</keyword>
<dbReference type="Pfam" id="PF00134">
    <property type="entry name" value="Cyclin_N"/>
    <property type="match status" value="1"/>
</dbReference>
<evidence type="ECO:0000259" key="7">
    <source>
        <dbReference type="SMART" id="SM00385"/>
    </source>
</evidence>
<dbReference type="EMBL" id="GDJX01002388">
    <property type="protein sequence ID" value="JAT65548.1"/>
    <property type="molecule type" value="Transcribed_RNA"/>
</dbReference>
<reference evidence="9" key="1">
    <citation type="submission" date="2015-07" db="EMBL/GenBank/DDBJ databases">
        <title>Transcriptome Assembly of Anthurium amnicola.</title>
        <authorList>
            <person name="Suzuki J."/>
        </authorList>
    </citation>
    <scope>NUCLEOTIDE SEQUENCE</scope>
</reference>
<dbReference type="PROSITE" id="PS00292">
    <property type="entry name" value="CYCLINS"/>
    <property type="match status" value="1"/>
</dbReference>
<feature type="domain" description="Cyclin-like" evidence="7">
    <location>
        <begin position="98"/>
        <end position="186"/>
    </location>
</feature>
<dbReference type="CDD" id="cd20544">
    <property type="entry name" value="CYCLIN_AtCycD-like_rpt2"/>
    <property type="match status" value="1"/>
</dbReference>
<organism evidence="9">
    <name type="scientific">Anthurium amnicola</name>
    <dbReference type="NCBI Taxonomy" id="1678845"/>
    <lineage>
        <taxon>Eukaryota</taxon>
        <taxon>Viridiplantae</taxon>
        <taxon>Streptophyta</taxon>
        <taxon>Embryophyta</taxon>
        <taxon>Tracheophyta</taxon>
        <taxon>Spermatophyta</taxon>
        <taxon>Magnoliopsida</taxon>
        <taxon>Liliopsida</taxon>
        <taxon>Araceae</taxon>
        <taxon>Pothoideae</taxon>
        <taxon>Potheae</taxon>
        <taxon>Anthurium</taxon>
    </lineage>
</organism>
<dbReference type="FunFam" id="1.10.472.10:FF:000040">
    <property type="entry name" value="D6-type cyclin"/>
    <property type="match status" value="1"/>
</dbReference>
<feature type="region of interest" description="Disordered" evidence="6">
    <location>
        <begin position="317"/>
        <end position="340"/>
    </location>
</feature>
<name>A0A1D1ZFE0_9ARAE</name>
<evidence type="ECO:0000256" key="4">
    <source>
        <dbReference type="ARBA" id="ARBA00023306"/>
    </source>
</evidence>
<dbReference type="InterPro" id="IPR013763">
    <property type="entry name" value="Cyclin-like_dom"/>
</dbReference>
<evidence type="ECO:0000259" key="8">
    <source>
        <dbReference type="SMART" id="SM01332"/>
    </source>
</evidence>
<gene>
    <name evidence="9" type="primary">CYCD4-1_1</name>
    <name evidence="9" type="ORF">g.42086</name>
</gene>
<protein>
    <submittedName>
        <fullName evidence="9">Cyclin-D4-1</fullName>
    </submittedName>
</protein>
<evidence type="ECO:0000313" key="9">
    <source>
        <dbReference type="EMBL" id="JAT65548.1"/>
    </source>
</evidence>
<dbReference type="PANTHER" id="PTHR10177">
    <property type="entry name" value="CYCLINS"/>
    <property type="match status" value="1"/>
</dbReference>
<evidence type="ECO:0000256" key="6">
    <source>
        <dbReference type="SAM" id="MobiDB-lite"/>
    </source>
</evidence>
<dbReference type="SMART" id="SM00385">
    <property type="entry name" value="CYCLIN"/>
    <property type="match status" value="1"/>
</dbReference>